<evidence type="ECO:0000313" key="9">
    <source>
        <dbReference type="Proteomes" id="UP000494214"/>
    </source>
</evidence>
<evidence type="ECO:0000259" key="6">
    <source>
        <dbReference type="Pfam" id="PF00108"/>
    </source>
</evidence>
<dbReference type="NCBIfam" id="NF006552">
    <property type="entry name" value="PRK09051.1"/>
    <property type="match status" value="1"/>
</dbReference>
<gene>
    <name evidence="8" type="primary">bktB</name>
    <name evidence="8" type="ORF">LMG26690_02812</name>
</gene>
<protein>
    <submittedName>
        <fullName evidence="8">Beta-ketothiolase BktB</fullName>
        <ecNumber evidence="8">2.3.1.16</ecNumber>
    </submittedName>
</protein>
<dbReference type="SUPFAM" id="SSF53901">
    <property type="entry name" value="Thiolase-like"/>
    <property type="match status" value="2"/>
</dbReference>
<dbReference type="NCBIfam" id="TIGR01930">
    <property type="entry name" value="AcCoA-C-Actrans"/>
    <property type="match status" value="1"/>
</dbReference>
<feature type="active site" description="Acyl-thioester intermediate" evidence="4">
    <location>
        <position position="89"/>
    </location>
</feature>
<feature type="domain" description="Thiolase N-terminal" evidence="6">
    <location>
        <begin position="4"/>
        <end position="262"/>
    </location>
</feature>
<dbReference type="Pfam" id="PF00108">
    <property type="entry name" value="Thiolase_N"/>
    <property type="match status" value="1"/>
</dbReference>
<dbReference type="GO" id="GO:0044281">
    <property type="term" value="P:small molecule metabolic process"/>
    <property type="evidence" value="ECO:0007669"/>
    <property type="project" value="UniProtKB-ARBA"/>
</dbReference>
<evidence type="ECO:0000256" key="4">
    <source>
        <dbReference type="PIRSR" id="PIRSR000429-1"/>
    </source>
</evidence>
<evidence type="ECO:0000259" key="7">
    <source>
        <dbReference type="Pfam" id="PF02803"/>
    </source>
</evidence>
<dbReference type="InterPro" id="IPR016039">
    <property type="entry name" value="Thiolase-like"/>
</dbReference>
<dbReference type="InterPro" id="IPR002155">
    <property type="entry name" value="Thiolase"/>
</dbReference>
<sequence>MNEVIVASAVRTAIGDFGGALKDVPPCDLGATVIRAALERAGVSGDEVGHVAVGHVINTEPRDMYLSRVAAMNAGISKETPAFNVNRLCGSGLQAIVSAAQTIMLGDAEIAVGAGAESMSRAPYIAPAQRWGARMGDSVMLDMMTGALSDPFGKMHMGVTAENVAAKFGINRQDQDATAAESHRRAAAAIDAGYFRDQIVPVKIKSRKGEIVFDTDEHVRRDVTADSLATLKPVFQKENGTVTAGNASGLNDGAGALVLMNASVAAKRGVKPLARLVAYAHSGVDPDIMGIGPVPATQAALKRAGLTVDQLDVIEANEAFAAQACAVSRELKLDAAKVNPNGSGIGLGHPIGATGAIITTKALHELQRVGGRYALVTMCIGGGQGIAAIFERI</sequence>
<feature type="active site" description="Proton acceptor" evidence="4">
    <location>
        <position position="379"/>
    </location>
</feature>
<reference evidence="8 9" key="1">
    <citation type="submission" date="2020-04" db="EMBL/GenBank/DDBJ databases">
        <authorList>
            <person name="De Canck E."/>
        </authorList>
    </citation>
    <scope>NUCLEOTIDE SEQUENCE [LARGE SCALE GENOMIC DNA]</scope>
    <source>
        <strain evidence="8 9">LMG 26690</strain>
    </source>
</reference>
<keyword evidence="3 5" id="KW-0012">Acyltransferase</keyword>
<dbReference type="EMBL" id="CADIJM010000004">
    <property type="protein sequence ID" value="CAB3704242.1"/>
    <property type="molecule type" value="Genomic_DNA"/>
</dbReference>
<dbReference type="PANTHER" id="PTHR18919">
    <property type="entry name" value="ACETYL-COA C-ACYLTRANSFERASE"/>
    <property type="match status" value="1"/>
</dbReference>
<dbReference type="GO" id="GO:0003988">
    <property type="term" value="F:acetyl-CoA C-acyltransferase activity"/>
    <property type="evidence" value="ECO:0007669"/>
    <property type="project" value="UniProtKB-EC"/>
</dbReference>
<proteinExistence type="inferred from homology"/>
<dbReference type="PIRSF" id="PIRSF000429">
    <property type="entry name" value="Ac-CoA_Ac_transf"/>
    <property type="match status" value="1"/>
</dbReference>
<dbReference type="AlphaFoldDB" id="A0A6S7A0D6"/>
<dbReference type="PANTHER" id="PTHR18919:SF107">
    <property type="entry name" value="ACETYL-COA ACETYLTRANSFERASE, CYTOSOLIC"/>
    <property type="match status" value="1"/>
</dbReference>
<keyword evidence="9" id="KW-1185">Reference proteome</keyword>
<dbReference type="InterPro" id="IPR020617">
    <property type="entry name" value="Thiolase_C"/>
</dbReference>
<dbReference type="RefSeq" id="WP_175123655.1">
    <property type="nucleotide sequence ID" value="NZ_CADIJM010000004.1"/>
</dbReference>
<dbReference type="EC" id="2.3.1.16" evidence="8"/>
<feature type="active site" description="Proton acceptor" evidence="4">
    <location>
        <position position="349"/>
    </location>
</feature>
<evidence type="ECO:0000256" key="3">
    <source>
        <dbReference type="ARBA" id="ARBA00023315"/>
    </source>
</evidence>
<dbReference type="PROSITE" id="PS00098">
    <property type="entry name" value="THIOLASE_1"/>
    <property type="match status" value="1"/>
</dbReference>
<keyword evidence="2 5" id="KW-0808">Transferase</keyword>
<evidence type="ECO:0000256" key="1">
    <source>
        <dbReference type="ARBA" id="ARBA00010982"/>
    </source>
</evidence>
<feature type="domain" description="Thiolase C-terminal" evidence="7">
    <location>
        <begin position="271"/>
        <end position="392"/>
    </location>
</feature>
<dbReference type="InterPro" id="IPR020615">
    <property type="entry name" value="Thiolase_acyl_enz_int_AS"/>
</dbReference>
<dbReference type="InterPro" id="IPR020610">
    <property type="entry name" value="Thiolase_AS"/>
</dbReference>
<name>A0A6S7A0D6_9BURK</name>
<evidence type="ECO:0000313" key="8">
    <source>
        <dbReference type="EMBL" id="CAB3704242.1"/>
    </source>
</evidence>
<dbReference type="CDD" id="cd00751">
    <property type="entry name" value="thiolase"/>
    <property type="match status" value="1"/>
</dbReference>
<organism evidence="8 9">
    <name type="scientific">Achromobacter animicus</name>
    <dbReference type="NCBI Taxonomy" id="1389935"/>
    <lineage>
        <taxon>Bacteria</taxon>
        <taxon>Pseudomonadati</taxon>
        <taxon>Pseudomonadota</taxon>
        <taxon>Betaproteobacteria</taxon>
        <taxon>Burkholderiales</taxon>
        <taxon>Alcaligenaceae</taxon>
        <taxon>Achromobacter</taxon>
    </lineage>
</organism>
<dbReference type="PROSITE" id="PS00099">
    <property type="entry name" value="THIOLASE_3"/>
    <property type="match status" value="1"/>
</dbReference>
<evidence type="ECO:0000256" key="2">
    <source>
        <dbReference type="ARBA" id="ARBA00022679"/>
    </source>
</evidence>
<accession>A0A6S7A0D6</accession>
<evidence type="ECO:0000256" key="5">
    <source>
        <dbReference type="RuleBase" id="RU003557"/>
    </source>
</evidence>
<dbReference type="Proteomes" id="UP000494214">
    <property type="component" value="Unassembled WGS sequence"/>
</dbReference>
<dbReference type="Pfam" id="PF02803">
    <property type="entry name" value="Thiolase_C"/>
    <property type="match status" value="1"/>
</dbReference>
<comment type="similarity">
    <text evidence="1 5">Belongs to the thiolase-like superfamily. Thiolase family.</text>
</comment>
<dbReference type="Gene3D" id="3.40.47.10">
    <property type="match status" value="2"/>
</dbReference>
<dbReference type="FunFam" id="3.40.47.10:FF:000010">
    <property type="entry name" value="Acetyl-CoA acetyltransferase (Thiolase)"/>
    <property type="match status" value="1"/>
</dbReference>
<dbReference type="InterPro" id="IPR020616">
    <property type="entry name" value="Thiolase_N"/>
</dbReference>